<dbReference type="InterPro" id="IPR051568">
    <property type="entry name" value="LZTR1/Attractin"/>
</dbReference>
<dbReference type="PANTHER" id="PTHR46376">
    <property type="entry name" value="LEUCINE-ZIPPER-LIKE TRANSCRIPTIONAL REGULATOR 1"/>
    <property type="match status" value="1"/>
</dbReference>
<evidence type="ECO:0000313" key="4">
    <source>
        <dbReference type="EMBL" id="TYB70059.1"/>
    </source>
</evidence>
<feature type="domain" description="DUF6242" evidence="3">
    <location>
        <begin position="309"/>
        <end position="418"/>
    </location>
</feature>
<dbReference type="Gene3D" id="2.120.10.80">
    <property type="entry name" value="Kelch-type beta propeller"/>
    <property type="match status" value="2"/>
</dbReference>
<keyword evidence="2" id="KW-0677">Repeat</keyword>
<keyword evidence="1" id="KW-0880">Kelch repeat</keyword>
<evidence type="ECO:0000256" key="1">
    <source>
        <dbReference type="ARBA" id="ARBA00022441"/>
    </source>
</evidence>
<dbReference type="RefSeq" id="WP_066255987.1">
    <property type="nucleotide sequence ID" value="NZ_VSKL01000009.1"/>
</dbReference>
<comment type="caution">
    <text evidence="4">The sequence shown here is derived from an EMBL/GenBank/DDBJ whole genome shotgun (WGS) entry which is preliminary data.</text>
</comment>
<dbReference type="Pfam" id="PF01344">
    <property type="entry name" value="Kelch_1"/>
    <property type="match status" value="1"/>
</dbReference>
<accession>A0A5D0QMN7</accession>
<dbReference type="InterPro" id="IPR015915">
    <property type="entry name" value="Kelch-typ_b-propeller"/>
</dbReference>
<gene>
    <name evidence="4" type="ORF">ES675_15880</name>
</gene>
<name>A0A5D0QMN7_9FLAO</name>
<organism evidence="4 5">
    <name type="scientific">Bizionia algoritergicola</name>
    <dbReference type="NCBI Taxonomy" id="291187"/>
    <lineage>
        <taxon>Bacteria</taxon>
        <taxon>Pseudomonadati</taxon>
        <taxon>Bacteroidota</taxon>
        <taxon>Flavobacteriia</taxon>
        <taxon>Flavobacteriales</taxon>
        <taxon>Flavobacteriaceae</taxon>
        <taxon>Bizionia</taxon>
    </lineage>
</organism>
<dbReference type="OrthoDB" id="211220at2"/>
<dbReference type="AlphaFoldDB" id="A0A5D0QMN7"/>
<sequence>MKKNTSFLLKITLILILFNCGGDDDVKITVNKPPNPFSLLTISNEAVDVDLIPTLAWNMAVDPDGDPVTYDLVLDTNTNPNTIVASNLSETEFTFSVPLQFLEVFYWKVIAKDNQGNSTESDVFSFTTIDLNRPPNPFLLLTVSNEAVDVKLKPTLTWNVAVDPDDDPVTYDLVLDNNINPNTIIASNLSETEFTFSVPLQFLEVFYWKVIAKDNQGNSTESDVFSFTTADLFSQITANAQFIGRIDHETVVFNNKMWVIGGSDVNVNQRSDVWSSTDGINWTEATSNAAFSSRASHTALTFDGKIWVIGGYSGGNKNDVWSSVDGTNWTQMTANASFIPRYAHTSVVFDNKMWVIGGEVGSLNVLNDIWHSVDGINWIEVNAIGAPEKGRHTAVVHDNKIWLIAGLGQDGTKNDVWNSSDGINWTQVIAEAPFTERYYHTTLAFDNKLWVIGGISPGNIQKNDIWSSNDGVNWTEVTSNAPFQGRYLHTSVVHNNNIWVIAGRDEPTRKNDVWSMN</sequence>
<reference evidence="4 5" key="1">
    <citation type="submission" date="2019-08" db="EMBL/GenBank/DDBJ databases">
        <title>Genomes of Antarctic Bizionia species.</title>
        <authorList>
            <person name="Bowman J.P."/>
        </authorList>
    </citation>
    <scope>NUCLEOTIDE SEQUENCE [LARGE SCALE GENOMIC DNA]</scope>
    <source>
        <strain evidence="4 5">APA-1</strain>
    </source>
</reference>
<proteinExistence type="predicted"/>
<dbReference type="Pfam" id="PF25852">
    <property type="entry name" value="DUF6242_C"/>
    <property type="match status" value="1"/>
</dbReference>
<dbReference type="EMBL" id="VSKL01000009">
    <property type="protein sequence ID" value="TYB70059.1"/>
    <property type="molecule type" value="Genomic_DNA"/>
</dbReference>
<evidence type="ECO:0000259" key="3">
    <source>
        <dbReference type="Pfam" id="PF25852"/>
    </source>
</evidence>
<dbReference type="SUPFAM" id="SSF117281">
    <property type="entry name" value="Kelch motif"/>
    <property type="match status" value="2"/>
</dbReference>
<dbReference type="SUPFAM" id="SSF49265">
    <property type="entry name" value="Fibronectin type III"/>
    <property type="match status" value="1"/>
</dbReference>
<dbReference type="InterPro" id="IPR036116">
    <property type="entry name" value="FN3_sf"/>
</dbReference>
<dbReference type="Gene3D" id="2.60.40.10">
    <property type="entry name" value="Immunoglobulins"/>
    <property type="match status" value="2"/>
</dbReference>
<dbReference type="InterPro" id="IPR006652">
    <property type="entry name" value="Kelch_1"/>
</dbReference>
<evidence type="ECO:0000313" key="5">
    <source>
        <dbReference type="Proteomes" id="UP000324358"/>
    </source>
</evidence>
<protein>
    <recommendedName>
        <fullName evidence="3">DUF6242 domain-containing protein</fullName>
    </recommendedName>
</protein>
<evidence type="ECO:0000256" key="2">
    <source>
        <dbReference type="ARBA" id="ARBA00022737"/>
    </source>
</evidence>
<dbReference type="InterPro" id="IPR058667">
    <property type="entry name" value="DUF6242_C"/>
</dbReference>
<dbReference type="InterPro" id="IPR013783">
    <property type="entry name" value="Ig-like_fold"/>
</dbReference>
<dbReference type="Proteomes" id="UP000324358">
    <property type="component" value="Unassembled WGS sequence"/>
</dbReference>
<keyword evidence="5" id="KW-1185">Reference proteome</keyword>
<dbReference type="PANTHER" id="PTHR46376:SF1">
    <property type="entry name" value="LEUCINE-ZIPPER-LIKE TRANSCRIPTIONAL REGULATOR 1"/>
    <property type="match status" value="1"/>
</dbReference>